<accession>A0A2A2FBX3</accession>
<evidence type="ECO:0000259" key="1">
    <source>
        <dbReference type="PROSITE" id="PS50851"/>
    </source>
</evidence>
<organism evidence="2 3">
    <name type="scientific">Halovibrio salipaludis</name>
    <dbReference type="NCBI Taxonomy" id="2032626"/>
    <lineage>
        <taxon>Bacteria</taxon>
        <taxon>Pseudomonadati</taxon>
        <taxon>Pseudomonadota</taxon>
        <taxon>Gammaproteobacteria</taxon>
        <taxon>Oceanospirillales</taxon>
        <taxon>Halomonadaceae</taxon>
        <taxon>Halovibrio</taxon>
    </lineage>
</organism>
<dbReference type="RefSeq" id="WP_095616182.1">
    <property type="nucleotide sequence ID" value="NZ_NSKD01000001.1"/>
</dbReference>
<dbReference type="GO" id="GO:0005829">
    <property type="term" value="C:cytosol"/>
    <property type="evidence" value="ECO:0007669"/>
    <property type="project" value="TreeGrafter"/>
</dbReference>
<dbReference type="InterPro" id="IPR002545">
    <property type="entry name" value="CheW-lke_dom"/>
</dbReference>
<dbReference type="Gene3D" id="2.40.50.180">
    <property type="entry name" value="CheA-289, Domain 4"/>
    <property type="match status" value="1"/>
</dbReference>
<dbReference type="PANTHER" id="PTHR22617:SF43">
    <property type="entry name" value="PROTEIN PILI"/>
    <property type="match status" value="1"/>
</dbReference>
<evidence type="ECO:0000313" key="3">
    <source>
        <dbReference type="Proteomes" id="UP000218896"/>
    </source>
</evidence>
<feature type="domain" description="CheW-like" evidence="1">
    <location>
        <begin position="39"/>
        <end position="180"/>
    </location>
</feature>
<dbReference type="Proteomes" id="UP000218896">
    <property type="component" value="Unassembled WGS sequence"/>
</dbReference>
<proteinExistence type="predicted"/>
<sequence>MSAQATSPEADPFSVLTDIARRSREQAAGLPKQEEAVELFSGIGFTLAGQRYVAPMGEVVEILDVPRFTPVPGVRAFMLGVANVRGRLLPITDLALYFGLPRPAGALRERRVLVIEQGNLFSGLVVDDVLGMQYFSVDSHVPDPEDPPAVVKPFLRGAYQRSDEVWNVFSTLALAENEQFLDVAHW</sequence>
<dbReference type="AlphaFoldDB" id="A0A2A2FBX3"/>
<dbReference type="Pfam" id="PF01584">
    <property type="entry name" value="CheW"/>
    <property type="match status" value="1"/>
</dbReference>
<dbReference type="GO" id="GO:0006935">
    <property type="term" value="P:chemotaxis"/>
    <property type="evidence" value="ECO:0007669"/>
    <property type="project" value="InterPro"/>
</dbReference>
<dbReference type="EMBL" id="NSKD01000001">
    <property type="protein sequence ID" value="PAU82085.1"/>
    <property type="molecule type" value="Genomic_DNA"/>
</dbReference>
<dbReference type="GO" id="GO:0007165">
    <property type="term" value="P:signal transduction"/>
    <property type="evidence" value="ECO:0007669"/>
    <property type="project" value="InterPro"/>
</dbReference>
<keyword evidence="3" id="KW-1185">Reference proteome</keyword>
<dbReference type="PANTHER" id="PTHR22617">
    <property type="entry name" value="CHEMOTAXIS SENSOR HISTIDINE KINASE-RELATED"/>
    <property type="match status" value="1"/>
</dbReference>
<dbReference type="OrthoDB" id="5298045at2"/>
<protein>
    <submittedName>
        <fullName evidence="2">Chemotaxis protein CheW</fullName>
    </submittedName>
</protein>
<dbReference type="InterPro" id="IPR036061">
    <property type="entry name" value="CheW-like_dom_sf"/>
</dbReference>
<dbReference type="InterPro" id="IPR039315">
    <property type="entry name" value="CheW"/>
</dbReference>
<dbReference type="Gene3D" id="2.30.30.40">
    <property type="entry name" value="SH3 Domains"/>
    <property type="match status" value="1"/>
</dbReference>
<dbReference type="SMART" id="SM00260">
    <property type="entry name" value="CheW"/>
    <property type="match status" value="1"/>
</dbReference>
<dbReference type="SUPFAM" id="SSF50341">
    <property type="entry name" value="CheW-like"/>
    <property type="match status" value="1"/>
</dbReference>
<reference evidence="2 3" key="1">
    <citation type="submission" date="2017-08" db="EMBL/GenBank/DDBJ databases">
        <title>Halovibrio sewagensis sp. nov., isolated from wastewater of high salinity.</title>
        <authorList>
            <person name="Dong X."/>
            <person name="Zhang G."/>
        </authorList>
    </citation>
    <scope>NUCLEOTIDE SEQUENCE [LARGE SCALE GENOMIC DNA]</scope>
    <source>
        <strain evidence="2 3">YL5-2</strain>
    </source>
</reference>
<name>A0A2A2FBX3_9GAMM</name>
<evidence type="ECO:0000313" key="2">
    <source>
        <dbReference type="EMBL" id="PAU82085.1"/>
    </source>
</evidence>
<dbReference type="PROSITE" id="PS50851">
    <property type="entry name" value="CHEW"/>
    <property type="match status" value="1"/>
</dbReference>
<comment type="caution">
    <text evidence="2">The sequence shown here is derived from an EMBL/GenBank/DDBJ whole genome shotgun (WGS) entry which is preliminary data.</text>
</comment>
<gene>
    <name evidence="2" type="ORF">CK501_02745</name>
</gene>